<organism evidence="3 4">
    <name type="scientific">Mariprofundus ferrinatatus</name>
    <dbReference type="NCBI Taxonomy" id="1921087"/>
    <lineage>
        <taxon>Bacteria</taxon>
        <taxon>Pseudomonadati</taxon>
        <taxon>Pseudomonadota</taxon>
        <taxon>Candidatius Mariprofundia</taxon>
        <taxon>Mariprofundales</taxon>
        <taxon>Mariprofundaceae</taxon>
        <taxon>Mariprofundus</taxon>
    </lineage>
</organism>
<dbReference type="OrthoDB" id="9808778at2"/>
<evidence type="ECO:0000256" key="2">
    <source>
        <dbReference type="SAM" id="SignalP"/>
    </source>
</evidence>
<dbReference type="AlphaFoldDB" id="A0A2K8L9P2"/>
<dbReference type="Pfam" id="PF07676">
    <property type="entry name" value="PD40"/>
    <property type="match status" value="3"/>
</dbReference>
<dbReference type="SUPFAM" id="SSF82171">
    <property type="entry name" value="DPP6 N-terminal domain-like"/>
    <property type="match status" value="1"/>
</dbReference>
<evidence type="ECO:0000256" key="1">
    <source>
        <dbReference type="ARBA" id="ARBA00009820"/>
    </source>
</evidence>
<dbReference type="InterPro" id="IPR011042">
    <property type="entry name" value="6-blade_b-propeller_TolB-like"/>
</dbReference>
<name>A0A2K8L9P2_9PROT</name>
<dbReference type="InterPro" id="IPR011659">
    <property type="entry name" value="WD40"/>
</dbReference>
<feature type="signal peptide" evidence="2">
    <location>
        <begin position="1"/>
        <end position="28"/>
    </location>
</feature>
<proteinExistence type="inferred from homology"/>
<sequence>MLSRVANSVSKLVMMAFAVMAASSTAFGDDLLDWLQEVTENQEQSVASAPSVSVRLETHESGENEMYPKASPDGKYMLVVSGKRNSQMISRRLLENGDPINVVTSDTRAFNSAGWHGPQHVTFLSDRGGDLGVWQVAANGEGPVRRLYRLSGQFVDPIVLEGGGLIAVGLLPAYGRGSVNSGNISRVDFNNWKISGHETRLLHISEEGVVSTLTAGVNPSLSPNGKSIVFSMQAGKSWHLFMVNVDGSNLIQLTNSRSIDVQPTWSPDGKWVAFTSNRSDSDGDMSNKENWDIWMIRRDGRHLTRLTFNPAHDGAPAIGSNGRVYFHSDRKVDKQALVGHGVSGSTSGFHIWSAALPAMVD</sequence>
<dbReference type="KEGG" id="mfn:Ga0123462_0784"/>
<dbReference type="Proteomes" id="UP000231637">
    <property type="component" value="Chromosome"/>
</dbReference>
<keyword evidence="4" id="KW-1185">Reference proteome</keyword>
<dbReference type="Gene3D" id="2.120.10.30">
    <property type="entry name" value="TolB, C-terminal domain"/>
    <property type="match status" value="2"/>
</dbReference>
<dbReference type="PANTHER" id="PTHR36842:SF1">
    <property type="entry name" value="PROTEIN TOLB"/>
    <property type="match status" value="1"/>
</dbReference>
<keyword evidence="2" id="KW-0732">Signal</keyword>
<feature type="chain" id="PRO_5014836659" evidence="2">
    <location>
        <begin position="29"/>
        <end position="361"/>
    </location>
</feature>
<reference evidence="3 4" key="1">
    <citation type="submission" date="2016-12" db="EMBL/GenBank/DDBJ databases">
        <title>Isolation and genomic insights into novel planktonic Zetaproteobacteria from stratified waters of the Chesapeake Bay.</title>
        <authorList>
            <person name="McAllister S.M."/>
            <person name="Kato S."/>
            <person name="Chan C.S."/>
            <person name="Chiu B.K."/>
            <person name="Field E.K."/>
        </authorList>
    </citation>
    <scope>NUCLEOTIDE SEQUENCE [LARGE SCALE GENOMIC DNA]</scope>
    <source>
        <strain evidence="3 4">CP-8</strain>
    </source>
</reference>
<gene>
    <name evidence="3" type="ORF">Ga0123462_0784</name>
</gene>
<accession>A0A2K8L9P2</accession>
<dbReference type="PANTHER" id="PTHR36842">
    <property type="entry name" value="PROTEIN TOLB HOMOLOG"/>
    <property type="match status" value="1"/>
</dbReference>
<dbReference type="EMBL" id="CP018800">
    <property type="protein sequence ID" value="ATX81654.1"/>
    <property type="molecule type" value="Genomic_DNA"/>
</dbReference>
<comment type="similarity">
    <text evidence="1">Belongs to the TolB family.</text>
</comment>
<evidence type="ECO:0000313" key="4">
    <source>
        <dbReference type="Proteomes" id="UP000231637"/>
    </source>
</evidence>
<evidence type="ECO:0000313" key="3">
    <source>
        <dbReference type="EMBL" id="ATX81654.1"/>
    </source>
</evidence>
<protein>
    <submittedName>
        <fullName evidence="3">WD40-like Beta Propeller Repeat</fullName>
    </submittedName>
</protein>